<dbReference type="Gene3D" id="3.20.20.370">
    <property type="entry name" value="Glycoside hydrolase/deacetylase"/>
    <property type="match status" value="1"/>
</dbReference>
<keyword evidence="2" id="KW-0732">Signal</keyword>
<comment type="subcellular location">
    <subcellularLocation>
        <location evidence="1">Secreted</location>
    </subcellularLocation>
</comment>
<dbReference type="GO" id="GO:0016810">
    <property type="term" value="F:hydrolase activity, acting on carbon-nitrogen (but not peptide) bonds"/>
    <property type="evidence" value="ECO:0007669"/>
    <property type="project" value="InterPro"/>
</dbReference>
<sequence length="140" mass="15670">RPYALTWKEIKQMSRDGIEFGSHGINHTILAKVKKPQAECEISLSKSEIERKIGKAVLHFSYPNGERSDFDEQIKQFVKNNNYTSACSAVNGINESQDDVFSLKRITVNNAPLCIFASKISGIFDLLSICKREDGGDSNQ</sequence>
<feature type="domain" description="NodB homology" evidence="3">
    <location>
        <begin position="1"/>
        <end position="140"/>
    </location>
</feature>
<dbReference type="PROSITE" id="PS51677">
    <property type="entry name" value="NODB"/>
    <property type="match status" value="1"/>
</dbReference>
<evidence type="ECO:0000259" key="3">
    <source>
        <dbReference type="PROSITE" id="PS51677"/>
    </source>
</evidence>
<dbReference type="GO" id="GO:0005576">
    <property type="term" value="C:extracellular region"/>
    <property type="evidence" value="ECO:0007669"/>
    <property type="project" value="UniProtKB-SubCell"/>
</dbReference>
<dbReference type="InterPro" id="IPR002509">
    <property type="entry name" value="NODB_dom"/>
</dbReference>
<accession>X0TUU1</accession>
<dbReference type="GO" id="GO:0005975">
    <property type="term" value="P:carbohydrate metabolic process"/>
    <property type="evidence" value="ECO:0007669"/>
    <property type="project" value="InterPro"/>
</dbReference>
<dbReference type="InterPro" id="IPR011330">
    <property type="entry name" value="Glyco_hydro/deAcase_b/a-brl"/>
</dbReference>
<dbReference type="EMBL" id="BARS01013457">
    <property type="protein sequence ID" value="GAF96979.1"/>
    <property type="molecule type" value="Genomic_DNA"/>
</dbReference>
<organism evidence="4">
    <name type="scientific">marine sediment metagenome</name>
    <dbReference type="NCBI Taxonomy" id="412755"/>
    <lineage>
        <taxon>unclassified sequences</taxon>
        <taxon>metagenomes</taxon>
        <taxon>ecological metagenomes</taxon>
    </lineage>
</organism>
<dbReference type="CDD" id="cd10918">
    <property type="entry name" value="CE4_NodB_like_5s_6s"/>
    <property type="match status" value="1"/>
</dbReference>
<gene>
    <name evidence="4" type="ORF">S01H1_23355</name>
</gene>
<dbReference type="Pfam" id="PF01522">
    <property type="entry name" value="Polysacc_deac_1"/>
    <property type="match status" value="1"/>
</dbReference>
<dbReference type="AlphaFoldDB" id="X0TUU1"/>
<dbReference type="InterPro" id="IPR051398">
    <property type="entry name" value="Polysacch_Deacetylase"/>
</dbReference>
<dbReference type="SUPFAM" id="SSF88713">
    <property type="entry name" value="Glycoside hydrolase/deacetylase"/>
    <property type="match status" value="1"/>
</dbReference>
<reference evidence="4" key="1">
    <citation type="journal article" date="2014" name="Front. Microbiol.">
        <title>High frequency of phylogenetically diverse reductive dehalogenase-homologous genes in deep subseafloor sedimentary metagenomes.</title>
        <authorList>
            <person name="Kawai M."/>
            <person name="Futagami T."/>
            <person name="Toyoda A."/>
            <person name="Takaki Y."/>
            <person name="Nishi S."/>
            <person name="Hori S."/>
            <person name="Arai W."/>
            <person name="Tsubouchi T."/>
            <person name="Morono Y."/>
            <person name="Uchiyama I."/>
            <person name="Ito T."/>
            <person name="Fujiyama A."/>
            <person name="Inagaki F."/>
            <person name="Takami H."/>
        </authorList>
    </citation>
    <scope>NUCLEOTIDE SEQUENCE</scope>
    <source>
        <strain evidence="4">Expedition CK06-06</strain>
    </source>
</reference>
<comment type="caution">
    <text evidence="4">The sequence shown here is derived from an EMBL/GenBank/DDBJ whole genome shotgun (WGS) entry which is preliminary data.</text>
</comment>
<dbReference type="PANTHER" id="PTHR34216:SF3">
    <property type="entry name" value="POLY-BETA-1,6-N-ACETYL-D-GLUCOSAMINE N-DEACETYLASE"/>
    <property type="match status" value="1"/>
</dbReference>
<protein>
    <recommendedName>
        <fullName evidence="3">NodB homology domain-containing protein</fullName>
    </recommendedName>
</protein>
<name>X0TUU1_9ZZZZ</name>
<evidence type="ECO:0000256" key="2">
    <source>
        <dbReference type="ARBA" id="ARBA00022729"/>
    </source>
</evidence>
<feature type="non-terminal residue" evidence="4">
    <location>
        <position position="1"/>
    </location>
</feature>
<proteinExistence type="predicted"/>
<dbReference type="PANTHER" id="PTHR34216">
    <property type="match status" value="1"/>
</dbReference>
<evidence type="ECO:0000256" key="1">
    <source>
        <dbReference type="ARBA" id="ARBA00004613"/>
    </source>
</evidence>
<evidence type="ECO:0000313" key="4">
    <source>
        <dbReference type="EMBL" id="GAF96979.1"/>
    </source>
</evidence>